<keyword evidence="1" id="KW-0620">Polyamine biosynthesis</keyword>
<dbReference type="Pfam" id="PF01564">
    <property type="entry name" value="Spermine_synth"/>
    <property type="match status" value="1"/>
</dbReference>
<proteinExistence type="predicted"/>
<organism evidence="2 3">
    <name type="scientific">Candidatus Coprovicinus avistercoris</name>
    <dbReference type="NCBI Taxonomy" id="2840754"/>
    <lineage>
        <taxon>Bacteria</taxon>
        <taxon>Bacillati</taxon>
        <taxon>Actinomycetota</taxon>
        <taxon>Coriobacteriia</taxon>
        <taxon>Coriobacteriales</taxon>
        <taxon>Coriobacteriaceae</taxon>
        <taxon>Coriobacteriaceae incertae sedis</taxon>
        <taxon>Candidatus Coprovicinus</taxon>
    </lineage>
</organism>
<dbReference type="PANTHER" id="PTHR43317">
    <property type="entry name" value="THERMOSPERMINE SYNTHASE ACAULIS5"/>
    <property type="match status" value="1"/>
</dbReference>
<name>A0A9D1HXQ0_9ACTN</name>
<dbReference type="SUPFAM" id="SSF53335">
    <property type="entry name" value="S-adenosyl-L-methionine-dependent methyltransferases"/>
    <property type="match status" value="1"/>
</dbReference>
<gene>
    <name evidence="2" type="ORF">IAD17_06170</name>
</gene>
<dbReference type="Proteomes" id="UP000824078">
    <property type="component" value="Unassembled WGS sequence"/>
</dbReference>
<dbReference type="PANTHER" id="PTHR43317:SF1">
    <property type="entry name" value="THERMOSPERMINE SYNTHASE ACAULIS5"/>
    <property type="match status" value="1"/>
</dbReference>
<protein>
    <submittedName>
        <fullName evidence="2">Fused MFS/spermidine synthase</fullName>
    </submittedName>
</protein>
<sequence length="271" mass="29514">MKKRAWQVAGVAAGAITAAAGVYALRRYEPHLLPRTTFGWAFACNTYDAAGEAVRLFIVNGTVQSGTYKGAHRYDLPFEYYRAIDRVVHEANLASGRLLVLGGGGYAYPKHVIAHTDAASVDVVEIDPVVTRIARRWFYLDELIQEFKTEQTGRLNLIRADALSFMRYATSTYDVIVDDVFAAGTPDLALVDGEGAKAAHRLLSGGGLYIANVVAYEGDLTILQATAENLAREFAQVSVIPCTDDELSDDDNYLVVATDGSYEFTDAITQA</sequence>
<evidence type="ECO:0000313" key="3">
    <source>
        <dbReference type="Proteomes" id="UP000824078"/>
    </source>
</evidence>
<dbReference type="NCBIfam" id="NF037959">
    <property type="entry name" value="MFS_SpdSyn"/>
    <property type="match status" value="1"/>
</dbReference>
<accession>A0A9D1HXQ0</accession>
<evidence type="ECO:0000313" key="2">
    <source>
        <dbReference type="EMBL" id="HIU24491.1"/>
    </source>
</evidence>
<evidence type="ECO:0000256" key="1">
    <source>
        <dbReference type="ARBA" id="ARBA00023115"/>
    </source>
</evidence>
<dbReference type="CDD" id="cd02440">
    <property type="entry name" value="AdoMet_MTases"/>
    <property type="match status" value="1"/>
</dbReference>
<reference evidence="2" key="1">
    <citation type="submission" date="2020-10" db="EMBL/GenBank/DDBJ databases">
        <authorList>
            <person name="Gilroy R."/>
        </authorList>
    </citation>
    <scope>NUCLEOTIDE SEQUENCE</scope>
    <source>
        <strain evidence="2">ChiHjej12B11-29160</strain>
    </source>
</reference>
<comment type="caution">
    <text evidence="2">The sequence shown here is derived from an EMBL/GenBank/DDBJ whole genome shotgun (WGS) entry which is preliminary data.</text>
</comment>
<dbReference type="Gene3D" id="3.40.50.150">
    <property type="entry name" value="Vaccinia Virus protein VP39"/>
    <property type="match status" value="1"/>
</dbReference>
<dbReference type="GO" id="GO:0006596">
    <property type="term" value="P:polyamine biosynthetic process"/>
    <property type="evidence" value="ECO:0007669"/>
    <property type="project" value="UniProtKB-KW"/>
</dbReference>
<dbReference type="AlphaFoldDB" id="A0A9D1HXQ0"/>
<dbReference type="EMBL" id="DVMQ01000017">
    <property type="protein sequence ID" value="HIU24491.1"/>
    <property type="molecule type" value="Genomic_DNA"/>
</dbReference>
<reference evidence="2" key="2">
    <citation type="journal article" date="2021" name="PeerJ">
        <title>Extensive microbial diversity within the chicken gut microbiome revealed by metagenomics and culture.</title>
        <authorList>
            <person name="Gilroy R."/>
            <person name="Ravi A."/>
            <person name="Getino M."/>
            <person name="Pursley I."/>
            <person name="Horton D.L."/>
            <person name="Alikhan N.F."/>
            <person name="Baker D."/>
            <person name="Gharbi K."/>
            <person name="Hall N."/>
            <person name="Watson M."/>
            <person name="Adriaenssens E.M."/>
            <person name="Foster-Nyarko E."/>
            <person name="Jarju S."/>
            <person name="Secka A."/>
            <person name="Antonio M."/>
            <person name="Oren A."/>
            <person name="Chaudhuri R.R."/>
            <person name="La Ragione R."/>
            <person name="Hildebrand F."/>
            <person name="Pallen M.J."/>
        </authorList>
    </citation>
    <scope>NUCLEOTIDE SEQUENCE</scope>
    <source>
        <strain evidence="2">ChiHjej12B11-29160</strain>
    </source>
</reference>
<dbReference type="InterPro" id="IPR029063">
    <property type="entry name" value="SAM-dependent_MTases_sf"/>
</dbReference>